<proteinExistence type="predicted"/>
<dbReference type="STRING" id="310781.SAMN05216259_104293"/>
<dbReference type="InterPro" id="IPR045382">
    <property type="entry name" value="DUF6529"/>
</dbReference>
<feature type="transmembrane region" description="Helical" evidence="1">
    <location>
        <begin position="136"/>
        <end position="156"/>
    </location>
</feature>
<dbReference type="EMBL" id="FNIE01000004">
    <property type="protein sequence ID" value="SDN48741.1"/>
    <property type="molecule type" value="Genomic_DNA"/>
</dbReference>
<keyword evidence="1" id="KW-1133">Transmembrane helix</keyword>
<dbReference type="RefSeq" id="WP_245771326.1">
    <property type="nucleotide sequence ID" value="NZ_FNIE01000004.1"/>
</dbReference>
<dbReference type="Pfam" id="PF20139">
    <property type="entry name" value="DUF6529"/>
    <property type="match status" value="1"/>
</dbReference>
<keyword evidence="1" id="KW-0472">Membrane</keyword>
<protein>
    <submittedName>
        <fullName evidence="2">Uncharacterized protein</fullName>
    </submittedName>
</protein>
<feature type="transmembrane region" description="Helical" evidence="1">
    <location>
        <begin position="165"/>
        <end position="190"/>
    </location>
</feature>
<dbReference type="Proteomes" id="UP000199341">
    <property type="component" value="Unassembled WGS sequence"/>
</dbReference>
<organism evidence="2 3">
    <name type="scientific">Actinacidiphila guanduensis</name>
    <dbReference type="NCBI Taxonomy" id="310781"/>
    <lineage>
        <taxon>Bacteria</taxon>
        <taxon>Bacillati</taxon>
        <taxon>Actinomycetota</taxon>
        <taxon>Actinomycetes</taxon>
        <taxon>Kitasatosporales</taxon>
        <taxon>Streptomycetaceae</taxon>
        <taxon>Actinacidiphila</taxon>
    </lineage>
</organism>
<dbReference type="AlphaFoldDB" id="A0A1H0BT30"/>
<keyword evidence="1" id="KW-0812">Transmembrane</keyword>
<accession>A0A1H0BT30</accession>
<evidence type="ECO:0000313" key="3">
    <source>
        <dbReference type="Proteomes" id="UP000199341"/>
    </source>
</evidence>
<reference evidence="2 3" key="1">
    <citation type="submission" date="2016-10" db="EMBL/GenBank/DDBJ databases">
        <authorList>
            <person name="de Groot N.N."/>
        </authorList>
    </citation>
    <scope>NUCLEOTIDE SEQUENCE [LARGE SCALE GENOMIC DNA]</scope>
    <source>
        <strain evidence="2 3">CGMCC 4.2022</strain>
    </source>
</reference>
<evidence type="ECO:0000313" key="2">
    <source>
        <dbReference type="EMBL" id="SDN48741.1"/>
    </source>
</evidence>
<keyword evidence="3" id="KW-1185">Reference proteome</keyword>
<sequence>MRGQPPGSGGSQPRRRGGAARAAGATAALLAPFAAGVGVYLFGSRHTPDYATGLFGQHGNAAVDLKARLGTALLALAVLQLGLAAWMYGRVPGAAAGGRPVRLGHRATGWLAFLLSLPIAYHCLVTYGIETTSTRVEIHSVTGCVLYGAFVAKVVVVRSRRLPGLLLPVLGGVLFFSIALLWYTAALWALNDFSVPGLS</sequence>
<feature type="transmembrane region" description="Helical" evidence="1">
    <location>
        <begin position="69"/>
        <end position="89"/>
    </location>
</feature>
<gene>
    <name evidence="2" type="ORF">SAMN05216259_104293</name>
</gene>
<evidence type="ECO:0000256" key="1">
    <source>
        <dbReference type="SAM" id="Phobius"/>
    </source>
</evidence>
<name>A0A1H0BT30_9ACTN</name>
<feature type="transmembrane region" description="Helical" evidence="1">
    <location>
        <begin position="20"/>
        <end position="42"/>
    </location>
</feature>
<feature type="transmembrane region" description="Helical" evidence="1">
    <location>
        <begin position="110"/>
        <end position="130"/>
    </location>
</feature>